<dbReference type="InterPro" id="IPR041627">
    <property type="entry name" value="AAA_lid_6"/>
</dbReference>
<dbReference type="EMBL" id="CM000914">
    <property type="protein sequence ID" value="EFG03556.2"/>
    <property type="molecule type" value="Genomic_DNA"/>
</dbReference>
<dbReference type="InterPro" id="IPR003593">
    <property type="entry name" value="AAA+_ATPase"/>
</dbReference>
<dbReference type="InterPro" id="IPR003959">
    <property type="entry name" value="ATPase_AAA_core"/>
</dbReference>
<dbReference type="InterPro" id="IPR011050">
    <property type="entry name" value="Pectin_lyase_fold/virulence"/>
</dbReference>
<dbReference type="AlphaFoldDB" id="D5SI13"/>
<dbReference type="Gene3D" id="2.160.20.10">
    <property type="entry name" value="Single-stranded right-handed beta-helix, Pectin lyase-like"/>
    <property type="match status" value="2"/>
</dbReference>
<evidence type="ECO:0000313" key="7">
    <source>
        <dbReference type="Proteomes" id="UP000002357"/>
    </source>
</evidence>
<feature type="region of interest" description="Disordered" evidence="4">
    <location>
        <begin position="551"/>
        <end position="577"/>
    </location>
</feature>
<keyword evidence="6" id="KW-0614">Plasmid</keyword>
<proteinExistence type="inferred from homology"/>
<reference evidence="6 7" key="1">
    <citation type="journal article" date="2010" name="Genome Biol. Evol.">
        <title>The sequence of a 1.8-mb bacterial linear plasmid reveals a rich evolutionary reservoir of secondary metabolic pathways.</title>
        <authorList>
            <person name="Medema M.H."/>
            <person name="Trefzer A."/>
            <person name="Kovalchuk A."/>
            <person name="van den Berg M."/>
            <person name="Mueller U."/>
            <person name="Heijne W."/>
            <person name="Wu L."/>
            <person name="Alam M.T."/>
            <person name="Ronning C.M."/>
            <person name="Nierman W.C."/>
            <person name="Bovenberg R.A.L."/>
            <person name="Breitling R."/>
            <person name="Takano E."/>
        </authorList>
    </citation>
    <scope>NUCLEOTIDE SEQUENCE [LARGE SCALE GENOMIC DNA]</scope>
    <source>
        <strain evidence="7">ATCC 27064 / DSM 738 / JCM 4710 / NBRC 13307 / NCIMB 12785 / NRRL 3585 / VKM Ac-602</strain>
        <plasmid evidence="6">pSCL4</plasmid>
    </source>
</reference>
<feature type="domain" description="AAA+ ATPase" evidence="5">
    <location>
        <begin position="632"/>
        <end position="773"/>
    </location>
</feature>
<name>D5SI13_STRCL</name>
<sequence>MMSGTVPPAPEANRPRTEERCPGRPGGQNVSRQLLTVAQDGTGDCSTISEALRVARTGAVISVRPGRYEENLSLTTSLTLTAQEGRGTVELAPRRGTALTLACDSAMVNDLVLRGHDDELPVVDVPRGQLLLDRCHVYGASWAALYARADGALAVRQCRIENPKGAGVVTTSAPESLLEECVVEHLGTSAVVAGEDGRLSLRGGRLRDARGNGVLANGRAQVRVERCEISATDKPGAAAEGESAVTLLHSTLTDCAVGVFVNSTGASLIEDVTVRNAGGHGFVVGGGAAPTLRRCRTERTAGHALLVTERSRGTVEECVFADARETAVRVAGSSSPALIGTAVRDGESTGVLLEEESAAETDRLEVTGSAGSGIVIRTGANPLLRRTTVTRSGGHGVEVLKDGRGRMEDCLVEASGGAGIQVTGHGSLYVGQGTLRGGTGPAAHIGALGALTVRDLDVQGCPADGIRVDDQGELTATRARIREAGEHGIRLAAGARASLTSCEVTGASGDGVRVEGPGPVSLVDCAVLENDGSGLRQTVAGDRVVAQGLTSTGNGAPDAWGSAADAEAAGGGRLPGGASVPGGAGAGAVDGPVAELESLIGLDDVKHQVLTLINLNRMAQRRAELGMPVPPMSRHLVFAGPPGTGKTTVARLYGSILASLGVLPSGHLVEVSRADLVAQIIGGTAIKTTETFNRALGGVLFIDEAYTLLSDSGGSGADFGREAIDTLVKLMEDHREDVVVVAAGYPEEMTDFLASNPGLASRFTRSVEFTDYTSGELVTIVERMCSAHRYELDGDARTALHAHFERIPRDASFGNGRTARKVFEEMVDRQASRLAARADVGERDLALLTAEDIGPAGSAAGGPAAEDEDPLRRLDALIGLAAVKREVGDLVTLLATARRRAAAGLPAPRISNHLVFAGPPGTGKTTVARLYGELLSSLEVLPRGQLVEVSRADLVGRYIGHTAQLTKEVFQRALGGVLFIDEAYTLTPESGGPGSSDFGQEAVDTLLKLMEDHRDEVVVIAAGYTREMDRFLGSNPGLASRFTRTVEFPNYSSDELVTIVQRHAADNGYDCAPETAAGLHTHFETIPRGHTFGNARLARQTLETMMTRQARRLSAVAAPTLDDLRLLLPQDLQGS</sequence>
<dbReference type="InterPro" id="IPR039448">
    <property type="entry name" value="Beta_helix"/>
</dbReference>
<organism evidence="6 7">
    <name type="scientific">Streptomyces clavuligerus</name>
    <dbReference type="NCBI Taxonomy" id="1901"/>
    <lineage>
        <taxon>Bacteria</taxon>
        <taxon>Bacillati</taxon>
        <taxon>Actinomycetota</taxon>
        <taxon>Actinomycetes</taxon>
        <taxon>Kitasatosporales</taxon>
        <taxon>Streptomycetaceae</taxon>
        <taxon>Streptomyces</taxon>
    </lineage>
</organism>
<keyword evidence="7" id="KW-1185">Reference proteome</keyword>
<dbReference type="CDD" id="cd19481">
    <property type="entry name" value="RecA-like_protease"/>
    <property type="match status" value="1"/>
</dbReference>
<evidence type="ECO:0000259" key="5">
    <source>
        <dbReference type="SMART" id="SM00382"/>
    </source>
</evidence>
<evidence type="ECO:0000256" key="4">
    <source>
        <dbReference type="SAM" id="MobiDB-lite"/>
    </source>
</evidence>
<feature type="compositionally biased region" description="Low complexity" evidence="4">
    <location>
        <begin position="555"/>
        <end position="568"/>
    </location>
</feature>
<dbReference type="PANTHER" id="PTHR43392:SF2">
    <property type="entry name" value="AAA-TYPE ATPASE FAMILY PROTEIN _ ANKYRIN REPEAT FAMILY PROTEIN"/>
    <property type="match status" value="1"/>
</dbReference>
<dbReference type="PANTHER" id="PTHR43392">
    <property type="entry name" value="AAA-TYPE ATPASE FAMILY PROTEIN / ANKYRIN REPEAT FAMILY PROTEIN"/>
    <property type="match status" value="1"/>
</dbReference>
<dbReference type="Pfam" id="PF13229">
    <property type="entry name" value="Beta_helix"/>
    <property type="match status" value="2"/>
</dbReference>
<geneLocation type="plasmid" evidence="6 7">
    <name>pSCL4</name>
</geneLocation>
<keyword evidence="3" id="KW-0067">ATP-binding</keyword>
<dbReference type="InterPro" id="IPR000641">
    <property type="entry name" value="CbxX/CfxQ"/>
</dbReference>
<accession>D5SI13</accession>
<dbReference type="InterPro" id="IPR012334">
    <property type="entry name" value="Pectin_lyas_fold"/>
</dbReference>
<dbReference type="Gene3D" id="1.10.8.60">
    <property type="match status" value="2"/>
</dbReference>
<dbReference type="SMART" id="SM00382">
    <property type="entry name" value="AAA"/>
    <property type="match status" value="2"/>
</dbReference>
<feature type="domain" description="AAA+ ATPase" evidence="5">
    <location>
        <begin position="910"/>
        <end position="1052"/>
    </location>
</feature>
<evidence type="ECO:0000256" key="1">
    <source>
        <dbReference type="ARBA" id="ARBA00010378"/>
    </source>
</evidence>
<dbReference type="Proteomes" id="UP000002357">
    <property type="component" value="Plasmid pSCL4"/>
</dbReference>
<dbReference type="Pfam" id="PF17866">
    <property type="entry name" value="AAA_lid_6"/>
    <property type="match status" value="2"/>
</dbReference>
<dbReference type="InterPro" id="IPR050773">
    <property type="entry name" value="CbxX/CfxQ_RuBisCO_ESX"/>
</dbReference>
<keyword evidence="2" id="KW-0547">Nucleotide-binding</keyword>
<gene>
    <name evidence="6" type="ORF">SCLAV_p0063</name>
</gene>
<dbReference type="GO" id="GO:0016887">
    <property type="term" value="F:ATP hydrolysis activity"/>
    <property type="evidence" value="ECO:0007669"/>
    <property type="project" value="InterPro"/>
</dbReference>
<protein>
    <submittedName>
        <fullName evidence="6">Putative sporulation protein K-like protein</fullName>
    </submittedName>
</protein>
<dbReference type="PRINTS" id="PR00819">
    <property type="entry name" value="CBXCFQXSUPER"/>
</dbReference>
<feature type="region of interest" description="Disordered" evidence="4">
    <location>
        <begin position="1"/>
        <end position="29"/>
    </location>
</feature>
<dbReference type="eggNOG" id="COG0464">
    <property type="taxonomic scope" value="Bacteria"/>
</dbReference>
<dbReference type="Gene3D" id="3.40.50.300">
    <property type="entry name" value="P-loop containing nucleotide triphosphate hydrolases"/>
    <property type="match status" value="2"/>
</dbReference>
<comment type="similarity">
    <text evidence="1">Belongs to the CbxX/CfxQ family.</text>
</comment>
<dbReference type="InterPro" id="IPR006626">
    <property type="entry name" value="PbH1"/>
</dbReference>
<evidence type="ECO:0000256" key="2">
    <source>
        <dbReference type="ARBA" id="ARBA00022741"/>
    </source>
</evidence>
<dbReference type="SMART" id="SM00710">
    <property type="entry name" value="PbH1"/>
    <property type="match status" value="10"/>
</dbReference>
<dbReference type="GO" id="GO:0005524">
    <property type="term" value="F:ATP binding"/>
    <property type="evidence" value="ECO:0007669"/>
    <property type="project" value="UniProtKB-KW"/>
</dbReference>
<evidence type="ECO:0000313" key="6">
    <source>
        <dbReference type="EMBL" id="EFG03556.2"/>
    </source>
</evidence>
<dbReference type="SUPFAM" id="SSF51126">
    <property type="entry name" value="Pectin lyase-like"/>
    <property type="match status" value="2"/>
</dbReference>
<feature type="compositionally biased region" description="Basic and acidic residues" evidence="4">
    <location>
        <begin position="13"/>
        <end position="22"/>
    </location>
</feature>
<evidence type="ECO:0000256" key="3">
    <source>
        <dbReference type="ARBA" id="ARBA00022840"/>
    </source>
</evidence>
<dbReference type="Pfam" id="PF00004">
    <property type="entry name" value="AAA"/>
    <property type="match status" value="2"/>
</dbReference>
<dbReference type="SUPFAM" id="SSF52540">
    <property type="entry name" value="P-loop containing nucleoside triphosphate hydrolases"/>
    <property type="match status" value="2"/>
</dbReference>
<dbReference type="FunFam" id="3.40.50.300:FF:000216">
    <property type="entry name" value="Type VII secretion ATPase EccA"/>
    <property type="match status" value="2"/>
</dbReference>
<dbReference type="CDD" id="cd00009">
    <property type="entry name" value="AAA"/>
    <property type="match status" value="1"/>
</dbReference>
<dbReference type="InterPro" id="IPR027417">
    <property type="entry name" value="P-loop_NTPase"/>
</dbReference>